<keyword evidence="2" id="KW-1185">Reference proteome</keyword>
<organism evidence="2 3">
    <name type="scientific">Meloidogyne incognita</name>
    <name type="common">Southern root-knot nematode worm</name>
    <name type="synonym">Oxyuris incognita</name>
    <dbReference type="NCBI Taxonomy" id="6306"/>
    <lineage>
        <taxon>Eukaryota</taxon>
        <taxon>Metazoa</taxon>
        <taxon>Ecdysozoa</taxon>
        <taxon>Nematoda</taxon>
        <taxon>Chromadorea</taxon>
        <taxon>Rhabditida</taxon>
        <taxon>Tylenchina</taxon>
        <taxon>Tylenchomorpha</taxon>
        <taxon>Tylenchoidea</taxon>
        <taxon>Meloidogynidae</taxon>
        <taxon>Meloidogyninae</taxon>
        <taxon>Meloidogyne</taxon>
        <taxon>Meloidogyne incognita group</taxon>
    </lineage>
</organism>
<accession>A0A914LC65</accession>
<reference evidence="3" key="1">
    <citation type="submission" date="2022-11" db="UniProtKB">
        <authorList>
            <consortium name="WormBaseParasite"/>
        </authorList>
    </citation>
    <scope>IDENTIFICATION</scope>
</reference>
<evidence type="ECO:0000256" key="1">
    <source>
        <dbReference type="SAM" id="Phobius"/>
    </source>
</evidence>
<dbReference type="Proteomes" id="UP000887563">
    <property type="component" value="Unplaced"/>
</dbReference>
<dbReference type="WBParaSite" id="Minc3s00335g10437">
    <property type="protein sequence ID" value="Minc3s00335g10437"/>
    <property type="gene ID" value="Minc3s00335g10437"/>
</dbReference>
<protein>
    <submittedName>
        <fullName evidence="3">Candidate secreted effector</fullName>
    </submittedName>
</protein>
<keyword evidence="1" id="KW-0812">Transmembrane</keyword>
<sequence length="89" mass="10154">MFFLKIALITFFPLSFSIMFPFTFFTIIFCFTFPFSFIIIIRLMDSQDSIGRARLICILIPKKAVATITEIIPASTYASKMGVPTILWA</sequence>
<dbReference type="AlphaFoldDB" id="A0A914LC65"/>
<name>A0A914LC65_MELIC</name>
<evidence type="ECO:0000313" key="3">
    <source>
        <dbReference type="WBParaSite" id="Minc3s00335g10437"/>
    </source>
</evidence>
<evidence type="ECO:0000313" key="2">
    <source>
        <dbReference type="Proteomes" id="UP000887563"/>
    </source>
</evidence>
<keyword evidence="1" id="KW-1133">Transmembrane helix</keyword>
<keyword evidence="1" id="KW-0472">Membrane</keyword>
<feature type="transmembrane region" description="Helical" evidence="1">
    <location>
        <begin position="20"/>
        <end position="44"/>
    </location>
</feature>
<proteinExistence type="predicted"/>